<dbReference type="GO" id="GO:0019028">
    <property type="term" value="C:viral capsid"/>
    <property type="evidence" value="ECO:0007669"/>
    <property type="project" value="UniProtKB-KW"/>
</dbReference>
<name>A0A8S5L3U9_9VIRU</name>
<evidence type="ECO:0000313" key="1">
    <source>
        <dbReference type="EMBL" id="DAD52345.1"/>
    </source>
</evidence>
<organism evidence="1 2">
    <name type="scientific">ssRNA phage SRR5208570_4</name>
    <dbReference type="NCBI Taxonomy" id="2786381"/>
    <lineage>
        <taxon>Viruses</taxon>
        <taxon>Riboviria</taxon>
        <taxon>Orthornavirae</taxon>
        <taxon>Lenarviricota</taxon>
        <taxon>Leviviricetes</taxon>
        <taxon>Norzivirales</taxon>
        <taxon>Fiersviridae</taxon>
        <taxon>Philtcovirus</taxon>
        <taxon>Philtcovirus borboradaptatum</taxon>
    </lineage>
</organism>
<sequence length="128" mass="13380">MPTASNITIKDGANADTIFTNVQPAGGNLPAVYLGKTKGTTAASQPKLSISSKGKNTGREVVMTFAIPYAVVGTDGIERVVDTEFYEVRKVGPARIPASLQADGVAYVATSLTATQIKEAFRDGYAPN</sequence>
<dbReference type="GeneID" id="80398802"/>
<keyword evidence="1" id="KW-0167">Capsid protein</keyword>
<keyword evidence="1" id="KW-0946">Virion</keyword>
<accession>A0A8S5L3U9</accession>
<proteinExistence type="predicted"/>
<dbReference type="RefSeq" id="YP_010769708.1">
    <property type="nucleotide sequence ID" value="NC_074053.1"/>
</dbReference>
<gene>
    <name evidence="1" type="primary">SRR5208570_4_2</name>
</gene>
<protein>
    <submittedName>
        <fullName evidence="1">Coat protein</fullName>
    </submittedName>
</protein>
<reference evidence="1" key="1">
    <citation type="submission" date="2020-09" db="EMBL/GenBank/DDBJ databases">
        <title>Leviviricetes taxonomy.</title>
        <authorList>
            <person name="Stockdale S.R."/>
            <person name="Callanan J."/>
            <person name="Adriaenssens E.M."/>
            <person name="Kuhn J.H."/>
            <person name="Rumnieks J."/>
            <person name="Shkoporov A."/>
            <person name="Draper L.A."/>
            <person name="Ross P."/>
            <person name="Hill C."/>
        </authorList>
    </citation>
    <scope>NUCLEOTIDE SEQUENCE</scope>
</reference>
<evidence type="ECO:0000313" key="2">
    <source>
        <dbReference type="Proteomes" id="UP000681494"/>
    </source>
</evidence>
<dbReference type="KEGG" id="vg:80398802"/>
<dbReference type="Proteomes" id="UP000681494">
    <property type="component" value="Segment"/>
</dbReference>
<keyword evidence="2" id="KW-1185">Reference proteome</keyword>
<dbReference type="EMBL" id="BK014077">
    <property type="protein sequence ID" value="DAD52345.1"/>
    <property type="molecule type" value="Genomic_RNA"/>
</dbReference>